<evidence type="ECO:0000313" key="1">
    <source>
        <dbReference type="EMBL" id="OQB42497.1"/>
    </source>
</evidence>
<reference evidence="1" key="1">
    <citation type="submission" date="2017-02" db="EMBL/GenBank/DDBJ databases">
        <title>Delving into the versatile metabolic prowess of the omnipresent phylum Bacteroidetes.</title>
        <authorList>
            <person name="Nobu M.K."/>
            <person name="Mei R."/>
            <person name="Narihiro T."/>
            <person name="Kuroda K."/>
            <person name="Liu W.-T."/>
        </authorList>
    </citation>
    <scope>NUCLEOTIDE SEQUENCE</scope>
    <source>
        <strain evidence="1">ADurb.Bin160</strain>
    </source>
</reference>
<organism evidence="1">
    <name type="scientific">candidate division CPR1 bacterium ADurb.Bin160</name>
    <dbReference type="NCBI Taxonomy" id="1852826"/>
    <lineage>
        <taxon>Bacteria</taxon>
        <taxon>candidate division CPR1</taxon>
    </lineage>
</organism>
<sequence length="64" mass="7353">MIWIREVEERRNHSLSASNIARKETSGKSIHSLNKLTHTIISISQVLSFFRISQRSIVTISLCK</sequence>
<accession>A0A1V5ZQN5</accession>
<proteinExistence type="predicted"/>
<name>A0A1V5ZQN5_9BACT</name>
<dbReference type="AlphaFoldDB" id="A0A1V5ZQN5"/>
<comment type="caution">
    <text evidence="1">The sequence shown here is derived from an EMBL/GenBank/DDBJ whole genome shotgun (WGS) entry which is preliminary data.</text>
</comment>
<dbReference type="EMBL" id="MWDB01000002">
    <property type="protein sequence ID" value="OQB42497.1"/>
    <property type="molecule type" value="Genomic_DNA"/>
</dbReference>
<gene>
    <name evidence="1" type="ORF">BWY04_00197</name>
</gene>
<dbReference type="Proteomes" id="UP000485621">
    <property type="component" value="Unassembled WGS sequence"/>
</dbReference>
<protein>
    <submittedName>
        <fullName evidence="1">Uncharacterized protein</fullName>
    </submittedName>
</protein>